<organism evidence="2 3">
    <name type="scientific">Trichinella britovi</name>
    <name type="common">Parasitic roundworm</name>
    <dbReference type="NCBI Taxonomy" id="45882"/>
    <lineage>
        <taxon>Eukaryota</taxon>
        <taxon>Metazoa</taxon>
        <taxon>Ecdysozoa</taxon>
        <taxon>Nematoda</taxon>
        <taxon>Enoplea</taxon>
        <taxon>Dorylaimia</taxon>
        <taxon>Trichinellida</taxon>
        <taxon>Trichinellidae</taxon>
        <taxon>Trichinella</taxon>
    </lineage>
</organism>
<protein>
    <submittedName>
        <fullName evidence="2">Uncharacterized protein</fullName>
    </submittedName>
</protein>
<evidence type="ECO:0000313" key="2">
    <source>
        <dbReference type="EMBL" id="KRY45187.1"/>
    </source>
</evidence>
<feature type="compositionally biased region" description="Basic and acidic residues" evidence="1">
    <location>
        <begin position="337"/>
        <end position="349"/>
    </location>
</feature>
<dbReference type="OrthoDB" id="10569064at2759"/>
<feature type="compositionally biased region" description="Polar residues" evidence="1">
    <location>
        <begin position="352"/>
        <end position="362"/>
    </location>
</feature>
<evidence type="ECO:0000313" key="3">
    <source>
        <dbReference type="Proteomes" id="UP000054653"/>
    </source>
</evidence>
<comment type="caution">
    <text evidence="2">The sequence shown here is derived from an EMBL/GenBank/DDBJ whole genome shotgun (WGS) entry which is preliminary data.</text>
</comment>
<dbReference type="EMBL" id="JYDI01000396">
    <property type="protein sequence ID" value="KRY45187.1"/>
    <property type="molecule type" value="Genomic_DNA"/>
</dbReference>
<sequence length="377" mass="42351">MPITRFLLANCKIGNVDELCLRKLKNSETLLEVGSVHVDCVNHFYDFTCEGAIQILTSCHWFLFQWLTFHYDAVLCSIAEEQTRLDNSVLGLLSNVEWFVAEPNVFSPVAFHYPHSMKVSGRSEGPSESSEFFSVWYLTIYCEVSEHLKLMNLGSASGLDGVKVSHLREIGPHCLSKQDCNGRLSEVTPLNPHQKAFRLGTDAAFESISIECGSSKSRATRVGVETIGIGLLSEGGTFETHFENRGRIMPSRNNISNALSPQLKDREQGKDLRTRLEEGLTSSTIEMEGLISFLINEVLNIKDKERDTYVDGVGNVFTEFLRKPNDHQPCPPPKKRTKEEEKKSRRFEAGMHSSNRSSSETPNVLRPTLSRSSPFVM</sequence>
<accession>A0A0V1C8V7</accession>
<evidence type="ECO:0000256" key="1">
    <source>
        <dbReference type="SAM" id="MobiDB-lite"/>
    </source>
</evidence>
<dbReference type="Proteomes" id="UP000054653">
    <property type="component" value="Unassembled WGS sequence"/>
</dbReference>
<proteinExistence type="predicted"/>
<dbReference type="AlphaFoldDB" id="A0A0V1C8V7"/>
<name>A0A0V1C8V7_TRIBR</name>
<reference evidence="2 3" key="1">
    <citation type="submission" date="2015-01" db="EMBL/GenBank/DDBJ databases">
        <title>Evolution of Trichinella species and genotypes.</title>
        <authorList>
            <person name="Korhonen P.K."/>
            <person name="Edoardo P."/>
            <person name="Giuseppe L.R."/>
            <person name="Gasser R.B."/>
        </authorList>
    </citation>
    <scope>NUCLEOTIDE SEQUENCE [LARGE SCALE GENOMIC DNA]</scope>
    <source>
        <strain evidence="2">ISS120</strain>
    </source>
</reference>
<gene>
    <name evidence="2" type="ORF">T03_5534</name>
</gene>
<feature type="region of interest" description="Disordered" evidence="1">
    <location>
        <begin position="322"/>
        <end position="377"/>
    </location>
</feature>
<keyword evidence="3" id="KW-1185">Reference proteome</keyword>